<dbReference type="AlphaFoldDB" id="A0A1E4RIS0"/>
<proteinExistence type="predicted"/>
<accession>A0A1E4RIS0</accession>
<name>A0A1E4RIS0_9ASCO</name>
<reference evidence="2" key="1">
    <citation type="submission" date="2016-05" db="EMBL/GenBank/DDBJ databases">
        <title>Comparative genomics of biotechnologically important yeasts.</title>
        <authorList>
            <consortium name="DOE Joint Genome Institute"/>
            <person name="Riley R."/>
            <person name="Haridas S."/>
            <person name="Wolfe K.H."/>
            <person name="Lopes M.R."/>
            <person name="Hittinger C.T."/>
            <person name="Goker M."/>
            <person name="Salamov A."/>
            <person name="Wisecaver J."/>
            <person name="Long T.M."/>
            <person name="Aerts A.L."/>
            <person name="Barry K."/>
            <person name="Choi C."/>
            <person name="Clum A."/>
            <person name="Coughlan A.Y."/>
            <person name="Deshpande S."/>
            <person name="Douglass A.P."/>
            <person name="Hanson S.J."/>
            <person name="Klenk H.-P."/>
            <person name="Labutti K."/>
            <person name="Lapidus A."/>
            <person name="Lindquist E."/>
            <person name="Lipzen A."/>
            <person name="Meier-Kolthoff J.P."/>
            <person name="Ohm R.A."/>
            <person name="Otillar R.P."/>
            <person name="Pangilinan J."/>
            <person name="Peng Y."/>
            <person name="Rokas A."/>
            <person name="Rosa C.A."/>
            <person name="Scheuner C."/>
            <person name="Sibirny A.A."/>
            <person name="Slot J.C."/>
            <person name="Stielow J.B."/>
            <person name="Sun H."/>
            <person name="Kurtzman C.P."/>
            <person name="Blackwell M."/>
            <person name="Grigoriev I.V."/>
            <person name="Jeffries T.W."/>
        </authorList>
    </citation>
    <scope>NUCLEOTIDE SEQUENCE [LARGE SCALE GENOMIC DNA]</scope>
    <source>
        <strain evidence="2">NRRL Y-1933</strain>
    </source>
</reference>
<protein>
    <submittedName>
        <fullName evidence="1">Uncharacterized protein</fullName>
    </submittedName>
</protein>
<organism evidence="1 2">
    <name type="scientific">Hyphopichia burtonii NRRL Y-1933</name>
    <dbReference type="NCBI Taxonomy" id="984485"/>
    <lineage>
        <taxon>Eukaryota</taxon>
        <taxon>Fungi</taxon>
        <taxon>Dikarya</taxon>
        <taxon>Ascomycota</taxon>
        <taxon>Saccharomycotina</taxon>
        <taxon>Pichiomycetes</taxon>
        <taxon>Debaryomycetaceae</taxon>
        <taxon>Hyphopichia</taxon>
    </lineage>
</organism>
<gene>
    <name evidence="1" type="ORF">HYPBUDRAFT_153060</name>
</gene>
<dbReference type="Proteomes" id="UP000095085">
    <property type="component" value="Unassembled WGS sequence"/>
</dbReference>
<sequence>MDPFDHAFFAIVNPDPVTSSAYGGHNHNQNLRDATPIHPALSDLLICLQVARFQAAKSKV</sequence>
<evidence type="ECO:0000313" key="1">
    <source>
        <dbReference type="EMBL" id="ODV67159.1"/>
    </source>
</evidence>
<dbReference type="GeneID" id="30995895"/>
<keyword evidence="2" id="KW-1185">Reference proteome</keyword>
<dbReference type="RefSeq" id="XP_020076226.1">
    <property type="nucleotide sequence ID" value="XM_020221346.1"/>
</dbReference>
<evidence type="ECO:0000313" key="2">
    <source>
        <dbReference type="Proteomes" id="UP000095085"/>
    </source>
</evidence>
<feature type="non-terminal residue" evidence="1">
    <location>
        <position position="60"/>
    </location>
</feature>
<dbReference type="EMBL" id="KV454541">
    <property type="protein sequence ID" value="ODV67159.1"/>
    <property type="molecule type" value="Genomic_DNA"/>
</dbReference>